<gene>
    <name evidence="9" type="ORF">C7C46_18655</name>
</gene>
<sequence length="404" mass="41579">MPDRRCAARSGRAAVDQSHRAAGPRRSGDQRRYCGAPGAAGCVGSRPTVRCFGGRPRPAARAGVEAPRSLPGRYQRGPRPPPLRARAEPDSTAAPCGNTPPRLHRGPTPLRGPAVGRWFSDGGVFMIRALGGYAPVPTSVLVSLALVAVSFTPALLLAVLGRKRLRRRAGRRRVARLGGPPHRAGGRGRAGPATAPGRQRASSMRLLLPLAVGVLIAAWSPGVVGLCVAVLASVVLWQWVPRIRASSARRAAREQAVLLAQLPLTAELMAACLSSSAAPSQAAEAVARTIGGPMEVRLAAVAAELALGAAPEACWARLGEDCPALAPLAHCLVRTTVSGAPPAGPLTGVAVAQRAAAGRAAHARVRRAGVLATAPLGLCFLPAFVLTGIVPVVVGLASVFTKRI</sequence>
<keyword evidence="10" id="KW-1185">Reference proteome</keyword>
<evidence type="ECO:0000256" key="5">
    <source>
        <dbReference type="ARBA" id="ARBA00023136"/>
    </source>
</evidence>
<feature type="region of interest" description="Disordered" evidence="6">
    <location>
        <begin position="1"/>
        <end position="39"/>
    </location>
</feature>
<feature type="transmembrane region" description="Helical" evidence="7">
    <location>
        <begin position="380"/>
        <end position="400"/>
    </location>
</feature>
<evidence type="ECO:0000256" key="1">
    <source>
        <dbReference type="ARBA" id="ARBA00004651"/>
    </source>
</evidence>
<evidence type="ECO:0000256" key="3">
    <source>
        <dbReference type="ARBA" id="ARBA00022692"/>
    </source>
</evidence>
<proteinExistence type="predicted"/>
<comment type="caution">
    <text evidence="9">The sequence shown here is derived from an EMBL/GenBank/DDBJ whole genome shotgun (WGS) entry which is preliminary data.</text>
</comment>
<organism evidence="9 10">
    <name type="scientific">Streptomyces tateyamensis</name>
    <dbReference type="NCBI Taxonomy" id="565073"/>
    <lineage>
        <taxon>Bacteria</taxon>
        <taxon>Bacillati</taxon>
        <taxon>Actinomycetota</taxon>
        <taxon>Actinomycetes</taxon>
        <taxon>Kitasatosporales</taxon>
        <taxon>Streptomycetaceae</taxon>
        <taxon>Streptomyces</taxon>
    </lineage>
</organism>
<dbReference type="GO" id="GO:0005886">
    <property type="term" value="C:plasma membrane"/>
    <property type="evidence" value="ECO:0007669"/>
    <property type="project" value="UniProtKB-SubCell"/>
</dbReference>
<dbReference type="OrthoDB" id="3267562at2"/>
<keyword evidence="5 7" id="KW-0472">Membrane</keyword>
<dbReference type="Pfam" id="PF00482">
    <property type="entry name" value="T2SSF"/>
    <property type="match status" value="1"/>
</dbReference>
<evidence type="ECO:0000256" key="7">
    <source>
        <dbReference type="SAM" id="Phobius"/>
    </source>
</evidence>
<feature type="region of interest" description="Disordered" evidence="6">
    <location>
        <begin position="176"/>
        <end position="197"/>
    </location>
</feature>
<feature type="region of interest" description="Disordered" evidence="6">
    <location>
        <begin position="53"/>
        <end position="109"/>
    </location>
</feature>
<evidence type="ECO:0000256" key="6">
    <source>
        <dbReference type="SAM" id="MobiDB-lite"/>
    </source>
</evidence>
<evidence type="ECO:0000313" key="9">
    <source>
        <dbReference type="EMBL" id="PYC77479.1"/>
    </source>
</evidence>
<feature type="domain" description="Type II secretion system protein GspF" evidence="8">
    <location>
        <begin position="267"/>
        <end position="386"/>
    </location>
</feature>
<keyword evidence="4 7" id="KW-1133">Transmembrane helix</keyword>
<keyword evidence="2" id="KW-1003">Cell membrane</keyword>
<evidence type="ECO:0000259" key="8">
    <source>
        <dbReference type="Pfam" id="PF00482"/>
    </source>
</evidence>
<reference evidence="9 10" key="1">
    <citation type="submission" date="2018-03" db="EMBL/GenBank/DDBJ databases">
        <title>Bioinformatic expansion and discovery of thiopeptide antibiotics.</title>
        <authorList>
            <person name="Schwalen C.J."/>
            <person name="Hudson G.A."/>
            <person name="Mitchell D.A."/>
        </authorList>
    </citation>
    <scope>NUCLEOTIDE SEQUENCE [LARGE SCALE GENOMIC DNA]</scope>
    <source>
        <strain evidence="9 10">ATCC 21389</strain>
    </source>
</reference>
<name>A0A2V4N0U9_9ACTN</name>
<protein>
    <recommendedName>
        <fullName evidence="8">Type II secretion system protein GspF domain-containing protein</fullName>
    </recommendedName>
</protein>
<evidence type="ECO:0000256" key="2">
    <source>
        <dbReference type="ARBA" id="ARBA00022475"/>
    </source>
</evidence>
<dbReference type="Proteomes" id="UP000248039">
    <property type="component" value="Unassembled WGS sequence"/>
</dbReference>
<evidence type="ECO:0000313" key="10">
    <source>
        <dbReference type="Proteomes" id="UP000248039"/>
    </source>
</evidence>
<accession>A0A2V4N0U9</accession>
<keyword evidence="3 7" id="KW-0812">Transmembrane</keyword>
<dbReference type="PANTHER" id="PTHR35007">
    <property type="entry name" value="INTEGRAL MEMBRANE PROTEIN-RELATED"/>
    <property type="match status" value="1"/>
</dbReference>
<comment type="subcellular location">
    <subcellularLocation>
        <location evidence="1">Cell membrane</location>
        <topology evidence="1">Multi-pass membrane protein</topology>
    </subcellularLocation>
</comment>
<feature type="transmembrane region" description="Helical" evidence="7">
    <location>
        <begin position="140"/>
        <end position="161"/>
    </location>
</feature>
<dbReference type="InterPro" id="IPR018076">
    <property type="entry name" value="T2SS_GspF_dom"/>
</dbReference>
<dbReference type="AlphaFoldDB" id="A0A2V4N0U9"/>
<dbReference type="PANTHER" id="PTHR35007:SF3">
    <property type="entry name" value="POSSIBLE CONSERVED ALANINE RICH MEMBRANE PROTEIN"/>
    <property type="match status" value="1"/>
</dbReference>
<dbReference type="EMBL" id="PYBW01000061">
    <property type="protein sequence ID" value="PYC77479.1"/>
    <property type="molecule type" value="Genomic_DNA"/>
</dbReference>
<evidence type="ECO:0000256" key="4">
    <source>
        <dbReference type="ARBA" id="ARBA00022989"/>
    </source>
</evidence>
<feature type="transmembrane region" description="Helical" evidence="7">
    <location>
        <begin position="207"/>
        <end position="240"/>
    </location>
</feature>